<dbReference type="CDD" id="cd01392">
    <property type="entry name" value="HTH_LacI"/>
    <property type="match status" value="1"/>
</dbReference>
<keyword evidence="2" id="KW-0238">DNA-binding</keyword>
<dbReference type="Gene3D" id="3.40.50.2300">
    <property type="match status" value="2"/>
</dbReference>
<evidence type="ECO:0000313" key="6">
    <source>
        <dbReference type="Proteomes" id="UP000695264"/>
    </source>
</evidence>
<feature type="domain" description="HTH lacI-type" evidence="4">
    <location>
        <begin position="3"/>
        <end position="48"/>
    </location>
</feature>
<dbReference type="SMART" id="SM00354">
    <property type="entry name" value="HTH_LACI"/>
    <property type="match status" value="1"/>
</dbReference>
<dbReference type="PANTHER" id="PTHR30146">
    <property type="entry name" value="LACI-RELATED TRANSCRIPTIONAL REPRESSOR"/>
    <property type="match status" value="1"/>
</dbReference>
<keyword evidence="1" id="KW-0805">Transcription regulation</keyword>
<dbReference type="SUPFAM" id="SSF47413">
    <property type="entry name" value="lambda repressor-like DNA-binding domains"/>
    <property type="match status" value="1"/>
</dbReference>
<evidence type="ECO:0000259" key="4">
    <source>
        <dbReference type="PROSITE" id="PS50932"/>
    </source>
</evidence>
<dbReference type="Gene3D" id="1.10.260.40">
    <property type="entry name" value="lambda repressor-like DNA-binding domains"/>
    <property type="match status" value="1"/>
</dbReference>
<protein>
    <submittedName>
        <fullName evidence="5">LacI family transcriptional regulator</fullName>
    </submittedName>
</protein>
<dbReference type="SUPFAM" id="SSF53822">
    <property type="entry name" value="Periplasmic binding protein-like I"/>
    <property type="match status" value="1"/>
</dbReference>
<name>A0ABX1BW26_9ACTN</name>
<dbReference type="Pfam" id="PF13377">
    <property type="entry name" value="Peripla_BP_3"/>
    <property type="match status" value="1"/>
</dbReference>
<dbReference type="Pfam" id="PF00356">
    <property type="entry name" value="LacI"/>
    <property type="match status" value="1"/>
</dbReference>
<comment type="caution">
    <text evidence="5">The sequence shown here is derived from an EMBL/GenBank/DDBJ whole genome shotgun (WGS) entry which is preliminary data.</text>
</comment>
<dbReference type="PANTHER" id="PTHR30146:SF138">
    <property type="entry name" value="TRANSCRIPTIONAL REGULATORY PROTEIN"/>
    <property type="match status" value="1"/>
</dbReference>
<dbReference type="InterPro" id="IPR000843">
    <property type="entry name" value="HTH_LacI"/>
</dbReference>
<dbReference type="Proteomes" id="UP000695264">
    <property type="component" value="Unassembled WGS sequence"/>
</dbReference>
<dbReference type="CDD" id="cd06267">
    <property type="entry name" value="PBP1_LacI_sugar_binding-like"/>
    <property type="match status" value="1"/>
</dbReference>
<dbReference type="PROSITE" id="PS50932">
    <property type="entry name" value="HTH_LACI_2"/>
    <property type="match status" value="1"/>
</dbReference>
<accession>A0ABX1BW26</accession>
<reference evidence="5 6" key="1">
    <citation type="submission" date="2020-03" db="EMBL/GenBank/DDBJ databases">
        <title>WGS of actinomycetes isolated from Thailand.</title>
        <authorList>
            <person name="Thawai C."/>
        </authorList>
    </citation>
    <scope>NUCLEOTIDE SEQUENCE [LARGE SCALE GENOMIC DNA]</scope>
    <source>
        <strain evidence="5 6">PLAI 1-29</strain>
    </source>
</reference>
<organism evidence="5 6">
    <name type="scientific">Streptomyces zingiberis</name>
    <dbReference type="NCBI Taxonomy" id="2053010"/>
    <lineage>
        <taxon>Bacteria</taxon>
        <taxon>Bacillati</taxon>
        <taxon>Actinomycetota</taxon>
        <taxon>Actinomycetes</taxon>
        <taxon>Kitasatosporales</taxon>
        <taxon>Streptomycetaceae</taxon>
        <taxon>Streptomyces</taxon>
    </lineage>
</organism>
<sequence>MAPTLTDVAKRAQVALSTASRAFSDPQRLGPETLRKVLHVAEELGYVPPPRPGETPPEPDPATVAVVVPDITNPVFGAFVKAAQTRGWHSRQTIVLADTDFDPDHEREVITRLRDRIAGLVVCSPRLDAEDVLELCGDTPVVLVNRETATADCVIADATDGLRQTIEYLAALGHRHLAYVQGSQHSWSNSHRVDLARGQAEQAGLRLEVLGRQSETVAGGEAAAAAVIASGASAVIAHNDLVALGVISGARRLGTRVPDDLSVVGIDDMPLAATAHPSLSSVAVPMARAGSLSLELLSQAIAGDGREPRLLRLPTQLVVRGSTGPADAVRTLPTARERA</sequence>
<dbReference type="InterPro" id="IPR010982">
    <property type="entry name" value="Lambda_DNA-bd_dom_sf"/>
</dbReference>
<keyword evidence="3" id="KW-0804">Transcription</keyword>
<evidence type="ECO:0000256" key="3">
    <source>
        <dbReference type="ARBA" id="ARBA00023163"/>
    </source>
</evidence>
<dbReference type="RefSeq" id="WP_168101299.1">
    <property type="nucleotide sequence ID" value="NZ_JAATEN010000005.1"/>
</dbReference>
<evidence type="ECO:0000313" key="5">
    <source>
        <dbReference type="EMBL" id="NJQ00710.1"/>
    </source>
</evidence>
<gene>
    <name evidence="5" type="ORF">HCK00_09210</name>
</gene>
<evidence type="ECO:0000256" key="2">
    <source>
        <dbReference type="ARBA" id="ARBA00023125"/>
    </source>
</evidence>
<keyword evidence="6" id="KW-1185">Reference proteome</keyword>
<dbReference type="InterPro" id="IPR028082">
    <property type="entry name" value="Peripla_BP_I"/>
</dbReference>
<dbReference type="InterPro" id="IPR046335">
    <property type="entry name" value="LacI/GalR-like_sensor"/>
</dbReference>
<evidence type="ECO:0000256" key="1">
    <source>
        <dbReference type="ARBA" id="ARBA00023015"/>
    </source>
</evidence>
<proteinExistence type="predicted"/>
<dbReference type="EMBL" id="JAATEN010000005">
    <property type="protein sequence ID" value="NJQ00710.1"/>
    <property type="molecule type" value="Genomic_DNA"/>
</dbReference>